<dbReference type="OrthoDB" id="272552at2"/>
<organism evidence="1 2">
    <name type="scientific">Sediminicurvatus halobius</name>
    <dbReference type="NCBI Taxonomy" id="2182432"/>
    <lineage>
        <taxon>Bacteria</taxon>
        <taxon>Pseudomonadati</taxon>
        <taxon>Pseudomonadota</taxon>
        <taxon>Gammaproteobacteria</taxon>
        <taxon>Chromatiales</taxon>
        <taxon>Ectothiorhodospiraceae</taxon>
        <taxon>Sediminicurvatus</taxon>
    </lineage>
</organism>
<dbReference type="PANTHER" id="PTHR23026">
    <property type="entry name" value="NADPH NITROREDUCTASE"/>
    <property type="match status" value="1"/>
</dbReference>
<evidence type="ECO:0008006" key="3">
    <source>
        <dbReference type="Google" id="ProtNLM"/>
    </source>
</evidence>
<dbReference type="AlphaFoldDB" id="A0A2U2N9Z9"/>
<name>A0A2U2N9Z9_9GAMM</name>
<dbReference type="GO" id="GO:0016491">
    <property type="term" value="F:oxidoreductase activity"/>
    <property type="evidence" value="ECO:0007669"/>
    <property type="project" value="InterPro"/>
</dbReference>
<dbReference type="Gene3D" id="3.40.109.10">
    <property type="entry name" value="NADH Oxidase"/>
    <property type="match status" value="1"/>
</dbReference>
<evidence type="ECO:0000313" key="1">
    <source>
        <dbReference type="EMBL" id="PWG65799.1"/>
    </source>
</evidence>
<accession>A0A2U2N9Z9</accession>
<reference evidence="1 2" key="1">
    <citation type="submission" date="2018-05" db="EMBL/GenBank/DDBJ databases">
        <title>Spiribacter halobius sp. nov., a moderately halophilic bacterium isolated from marine solar saltern.</title>
        <authorList>
            <person name="Zheng W.-S."/>
            <person name="Lu D.-C."/>
            <person name="Du Z.-J."/>
        </authorList>
    </citation>
    <scope>NUCLEOTIDE SEQUENCE [LARGE SCALE GENOMIC DNA]</scope>
    <source>
        <strain evidence="1 2">E85</strain>
    </source>
</reference>
<dbReference type="InterPro" id="IPR000415">
    <property type="entry name" value="Nitroreductase-like"/>
</dbReference>
<proteinExistence type="predicted"/>
<dbReference type="NCBIfam" id="NF047509">
    <property type="entry name" value="Rv3131_FMN_oxido"/>
    <property type="match status" value="1"/>
</dbReference>
<dbReference type="PANTHER" id="PTHR23026:SF123">
    <property type="entry name" value="NAD(P)H NITROREDUCTASE RV3131-RELATED"/>
    <property type="match status" value="1"/>
</dbReference>
<dbReference type="SUPFAM" id="SSF55469">
    <property type="entry name" value="FMN-dependent nitroreductase-like"/>
    <property type="match status" value="2"/>
</dbReference>
<protein>
    <recommendedName>
        <fullName evidence="3">Nitroreductase</fullName>
    </recommendedName>
</protein>
<dbReference type="Proteomes" id="UP000245474">
    <property type="component" value="Unassembled WGS sequence"/>
</dbReference>
<evidence type="ECO:0000313" key="2">
    <source>
        <dbReference type="Proteomes" id="UP000245474"/>
    </source>
</evidence>
<sequence>MHRDACMELIRHAVMAPSSHNTQPWRFELGDGAIRLRPDFHRRLPVVDPDDHALFISLGCALENLVIAAGSEGIQPSLAYFPEDEEANTIRVRLARPDADSQQTPGGTAAALFRAIPKRQSTRRAFDSRPLPAAVVRAIAELAAEPLVSPRLVTDRDLIGRVAEQVESACRTQLADPAFVEELICWIRFGRREAEARGDGLAARVMGLPSMPRWLGKRLMRLALTPAREAARAAAQVRSSSALMIFSVETDTPEAWVRAGQSFERAALLATSEGVRHAHVNMPCEVPEASERLRVAFGLSGRPVLLIRLGYAEPMPFSYRRPLPDVVRYAADQAQAQAASGHRGPAA</sequence>
<dbReference type="EMBL" id="QFFI01000001">
    <property type="protein sequence ID" value="PWG65799.1"/>
    <property type="molecule type" value="Genomic_DNA"/>
</dbReference>
<gene>
    <name evidence="1" type="ORF">DEM34_00605</name>
</gene>
<dbReference type="InterPro" id="IPR050627">
    <property type="entry name" value="Nitroreductase/BluB"/>
</dbReference>
<keyword evidence="2" id="KW-1185">Reference proteome</keyword>
<comment type="caution">
    <text evidence="1">The sequence shown here is derived from an EMBL/GenBank/DDBJ whole genome shotgun (WGS) entry which is preliminary data.</text>
</comment>